<evidence type="ECO:0000313" key="7">
    <source>
        <dbReference type="EMBL" id="KAG6500644.1"/>
    </source>
</evidence>
<organism evidence="7 8">
    <name type="scientific">Zingiber officinale</name>
    <name type="common">Ginger</name>
    <name type="synonym">Amomum zingiber</name>
    <dbReference type="NCBI Taxonomy" id="94328"/>
    <lineage>
        <taxon>Eukaryota</taxon>
        <taxon>Viridiplantae</taxon>
        <taxon>Streptophyta</taxon>
        <taxon>Embryophyta</taxon>
        <taxon>Tracheophyta</taxon>
        <taxon>Spermatophyta</taxon>
        <taxon>Magnoliopsida</taxon>
        <taxon>Liliopsida</taxon>
        <taxon>Zingiberales</taxon>
        <taxon>Zingiberaceae</taxon>
        <taxon>Zingiber</taxon>
    </lineage>
</organism>
<dbReference type="OrthoDB" id="1424968at2759"/>
<keyword evidence="2" id="KW-0238">DNA-binding</keyword>
<feature type="domain" description="NAC" evidence="6">
    <location>
        <begin position="101"/>
        <end position="253"/>
    </location>
</feature>
<evidence type="ECO:0000256" key="3">
    <source>
        <dbReference type="ARBA" id="ARBA00023163"/>
    </source>
</evidence>
<dbReference type="Pfam" id="PF02365">
    <property type="entry name" value="NAM"/>
    <property type="match status" value="1"/>
</dbReference>
<name>A0A8J5GCP9_ZINOF</name>
<evidence type="ECO:0000259" key="6">
    <source>
        <dbReference type="PROSITE" id="PS51005"/>
    </source>
</evidence>
<keyword evidence="8" id="KW-1185">Reference proteome</keyword>
<evidence type="ECO:0000313" key="8">
    <source>
        <dbReference type="Proteomes" id="UP000734854"/>
    </source>
</evidence>
<feature type="transmembrane region" description="Helical" evidence="5">
    <location>
        <begin position="20"/>
        <end position="42"/>
    </location>
</feature>
<dbReference type="GO" id="GO:0006355">
    <property type="term" value="P:regulation of DNA-templated transcription"/>
    <property type="evidence" value="ECO:0007669"/>
    <property type="project" value="InterPro"/>
</dbReference>
<keyword evidence="4" id="KW-0539">Nucleus</keyword>
<dbReference type="PANTHER" id="PTHR31744">
    <property type="entry name" value="PROTEIN CUP-SHAPED COTYLEDON 2-RELATED"/>
    <property type="match status" value="1"/>
</dbReference>
<dbReference type="Proteomes" id="UP000734854">
    <property type="component" value="Unassembled WGS sequence"/>
</dbReference>
<proteinExistence type="predicted"/>
<dbReference type="PANTHER" id="PTHR31744:SF115">
    <property type="entry name" value="NAC DOMAIN CONTAINING PROTEIN 38"/>
    <property type="match status" value="1"/>
</dbReference>
<keyword evidence="5" id="KW-1133">Transmembrane helix</keyword>
<evidence type="ECO:0000256" key="5">
    <source>
        <dbReference type="SAM" id="Phobius"/>
    </source>
</evidence>
<keyword evidence="5" id="KW-0472">Membrane</keyword>
<dbReference type="GO" id="GO:0003677">
    <property type="term" value="F:DNA binding"/>
    <property type="evidence" value="ECO:0007669"/>
    <property type="project" value="UniProtKB-KW"/>
</dbReference>
<accession>A0A8J5GCP9</accession>
<dbReference type="FunFam" id="2.170.150.80:FF:000006">
    <property type="entry name" value="NAC domain-containing protein 100-like"/>
    <property type="match status" value="1"/>
</dbReference>
<comment type="caution">
    <text evidence="7">The sequence shown here is derived from an EMBL/GenBank/DDBJ whole genome shotgun (WGS) entry which is preliminary data.</text>
</comment>
<gene>
    <name evidence="7" type="ORF">ZIOFF_040492</name>
</gene>
<sequence>MIFKGSFFIIFYAIPASTQLGFLFLNNLLLVPSINIFGVIILCFYPQEMTSCCLIDWTECLLDIRANQLKEVRGKSINLITIYIYIMEEGLKDQHVQQHQLPPGFRFHPTDEELIAYYLTSKTTDADFDARAIAEVDLNKCEPWDLPEKAKMGEKEWYFYSLRDRKYPTGLRTNRATNAGYWKTTGKDKEIFSTTGSSTVLEMIGMKKTLVFYKGRAPRGEKTNWVMHEYRIHSKSPLKVSKNEWVVCRIFAKSASTTGGKKLQSTSNHHRPNPYYMPPPPLLPSVMVQNEYPVHPFALQRGFSHRLPEAELTELSRFSKATNQGGPGGLLMNMPMIQPSQGNCFPGGGFAAATLASLNLNLGGAPPPPQMLPQLLSSPAVATNSSGLMGAMDGGFQNNVESGCLELEGFWPSNY</sequence>
<protein>
    <recommendedName>
        <fullName evidence="6">NAC domain-containing protein</fullName>
    </recommendedName>
</protein>
<dbReference type="AlphaFoldDB" id="A0A8J5GCP9"/>
<reference evidence="7 8" key="1">
    <citation type="submission" date="2020-08" db="EMBL/GenBank/DDBJ databases">
        <title>Plant Genome Project.</title>
        <authorList>
            <person name="Zhang R.-G."/>
        </authorList>
    </citation>
    <scope>NUCLEOTIDE SEQUENCE [LARGE SCALE GENOMIC DNA]</scope>
    <source>
        <tissue evidence="7">Rhizome</tissue>
    </source>
</reference>
<dbReference type="InterPro" id="IPR003441">
    <property type="entry name" value="NAC-dom"/>
</dbReference>
<dbReference type="EMBL" id="JACMSC010000011">
    <property type="protein sequence ID" value="KAG6500644.1"/>
    <property type="molecule type" value="Genomic_DNA"/>
</dbReference>
<keyword evidence="5" id="KW-0812">Transmembrane</keyword>
<evidence type="ECO:0000256" key="4">
    <source>
        <dbReference type="ARBA" id="ARBA00023242"/>
    </source>
</evidence>
<evidence type="ECO:0000256" key="1">
    <source>
        <dbReference type="ARBA" id="ARBA00023015"/>
    </source>
</evidence>
<keyword evidence="3" id="KW-0804">Transcription</keyword>
<keyword evidence="1" id="KW-0805">Transcription regulation</keyword>
<evidence type="ECO:0000256" key="2">
    <source>
        <dbReference type="ARBA" id="ARBA00023125"/>
    </source>
</evidence>
<dbReference type="PROSITE" id="PS51005">
    <property type="entry name" value="NAC"/>
    <property type="match status" value="1"/>
</dbReference>